<evidence type="ECO:0000256" key="1">
    <source>
        <dbReference type="SAM" id="MobiDB-lite"/>
    </source>
</evidence>
<evidence type="ECO:0000313" key="3">
    <source>
        <dbReference type="Proteomes" id="UP001231189"/>
    </source>
</evidence>
<comment type="caution">
    <text evidence="2">The sequence shown here is derived from an EMBL/GenBank/DDBJ whole genome shotgun (WGS) entry which is preliminary data.</text>
</comment>
<dbReference type="Proteomes" id="UP001231189">
    <property type="component" value="Unassembled WGS sequence"/>
</dbReference>
<dbReference type="InterPro" id="IPR038928">
    <property type="entry name" value="LAZY1"/>
</dbReference>
<dbReference type="GO" id="GO:2000012">
    <property type="term" value="P:regulation of auxin polar transport"/>
    <property type="evidence" value="ECO:0007669"/>
    <property type="project" value="InterPro"/>
</dbReference>
<dbReference type="PANTHER" id="PTHR34959:SF3">
    <property type="entry name" value="PROTEIN LAZY 1"/>
    <property type="match status" value="1"/>
</dbReference>
<feature type="region of interest" description="Disordered" evidence="1">
    <location>
        <begin position="302"/>
        <end position="347"/>
    </location>
</feature>
<dbReference type="AlphaFoldDB" id="A0AAD8SI35"/>
<sequence length="444" mass="48222">MRAGPYSTVCSLPRVSIYRLTMMDHSCICSAFALLPLLMPPSSLWLPGKLRKPLQDDVQSPSMFFMYQLLGWMHRKLRSNNDVFKEFNVGGGGACNCITGLASPDEYFGDDAFAANHPSPLVSADEHFTFSGSGLLAIGTLGFADFDIPSDHEDNDEDYDHVDVESIDADGTVDEADDGTVTPTFTYLQPKAEDAAVEKEMCTIEAVAEKDDDTPTEDDLMLVSAELEKVLGGSDIPSARVSFAMGVDCPLQGFLFGSPVCSDAESRPDKPDGGGRRTSLGELFMRTRFVEDKVALVAVAEGEDGGERDEGKQGKGDGGRHKRMKKRRVKDEKGAGGDGEPDSTTTKSKFKKILQIFHRKVYPESTILTRNLTKKTRKRCGPEDGGGGTDEPTASPKTTRPRMLSLGCCTKRSFSASPGDSGELNANKSGHWIKTDADYLVLEL</sequence>
<name>A0AAD8SI35_LOLMU</name>
<protein>
    <submittedName>
        <fullName evidence="2">Uncharacterized protein</fullName>
    </submittedName>
</protein>
<dbReference type="GO" id="GO:0009630">
    <property type="term" value="P:gravitropism"/>
    <property type="evidence" value="ECO:0007669"/>
    <property type="project" value="InterPro"/>
</dbReference>
<reference evidence="2" key="1">
    <citation type="submission" date="2023-07" db="EMBL/GenBank/DDBJ databases">
        <title>A chromosome-level genome assembly of Lolium multiflorum.</title>
        <authorList>
            <person name="Chen Y."/>
            <person name="Copetti D."/>
            <person name="Kolliker R."/>
            <person name="Studer B."/>
        </authorList>
    </citation>
    <scope>NUCLEOTIDE SEQUENCE</scope>
    <source>
        <strain evidence="2">02402/16</strain>
        <tissue evidence="2">Leaf</tissue>
    </source>
</reference>
<keyword evidence="3" id="KW-1185">Reference proteome</keyword>
<proteinExistence type="predicted"/>
<evidence type="ECO:0000313" key="2">
    <source>
        <dbReference type="EMBL" id="KAK1652582.1"/>
    </source>
</evidence>
<feature type="compositionally biased region" description="Basic and acidic residues" evidence="1">
    <location>
        <begin position="308"/>
        <end position="319"/>
    </location>
</feature>
<dbReference type="EMBL" id="JAUUTY010000004">
    <property type="protein sequence ID" value="KAK1652582.1"/>
    <property type="molecule type" value="Genomic_DNA"/>
</dbReference>
<organism evidence="2 3">
    <name type="scientific">Lolium multiflorum</name>
    <name type="common">Italian ryegrass</name>
    <name type="synonym">Lolium perenne subsp. multiflorum</name>
    <dbReference type="NCBI Taxonomy" id="4521"/>
    <lineage>
        <taxon>Eukaryota</taxon>
        <taxon>Viridiplantae</taxon>
        <taxon>Streptophyta</taxon>
        <taxon>Embryophyta</taxon>
        <taxon>Tracheophyta</taxon>
        <taxon>Spermatophyta</taxon>
        <taxon>Magnoliopsida</taxon>
        <taxon>Liliopsida</taxon>
        <taxon>Poales</taxon>
        <taxon>Poaceae</taxon>
        <taxon>BOP clade</taxon>
        <taxon>Pooideae</taxon>
        <taxon>Poodae</taxon>
        <taxon>Poeae</taxon>
        <taxon>Poeae Chloroplast Group 2 (Poeae type)</taxon>
        <taxon>Loliodinae</taxon>
        <taxon>Loliinae</taxon>
        <taxon>Lolium</taxon>
    </lineage>
</organism>
<gene>
    <name evidence="2" type="ORF">QYE76_070387</name>
</gene>
<feature type="region of interest" description="Disordered" evidence="1">
    <location>
        <begin position="373"/>
        <end position="403"/>
    </location>
</feature>
<accession>A0AAD8SI35</accession>
<dbReference type="PANTHER" id="PTHR34959">
    <property type="entry name" value="PROTEIN LAZY 1"/>
    <property type="match status" value="1"/>
</dbReference>